<reference evidence="3" key="1">
    <citation type="submission" date="2022-11" db="UniProtKB">
        <authorList>
            <consortium name="WormBaseParasite"/>
        </authorList>
    </citation>
    <scope>IDENTIFICATION</scope>
</reference>
<proteinExistence type="predicted"/>
<evidence type="ECO:0000313" key="3">
    <source>
        <dbReference type="WBParaSite" id="nRc.2.0.1.t25311-RA"/>
    </source>
</evidence>
<accession>A0A915JFN9</accession>
<dbReference type="Proteomes" id="UP000887565">
    <property type="component" value="Unplaced"/>
</dbReference>
<organism evidence="2 3">
    <name type="scientific">Romanomermis culicivorax</name>
    <name type="common">Nematode worm</name>
    <dbReference type="NCBI Taxonomy" id="13658"/>
    <lineage>
        <taxon>Eukaryota</taxon>
        <taxon>Metazoa</taxon>
        <taxon>Ecdysozoa</taxon>
        <taxon>Nematoda</taxon>
        <taxon>Enoplea</taxon>
        <taxon>Dorylaimia</taxon>
        <taxon>Mermithida</taxon>
        <taxon>Mermithoidea</taxon>
        <taxon>Mermithidae</taxon>
        <taxon>Romanomermis</taxon>
    </lineage>
</organism>
<name>A0A915JFN9_ROMCU</name>
<evidence type="ECO:0000313" key="2">
    <source>
        <dbReference type="Proteomes" id="UP000887565"/>
    </source>
</evidence>
<sequence>MPGAQIARSRARRASRSTAMSMLAKQRAENNDRVPYSGPSRSGAYCKCAYIKFNQIALSVIGWWWEDEHIVKCLTS</sequence>
<keyword evidence="2" id="KW-1185">Reference proteome</keyword>
<protein>
    <submittedName>
        <fullName evidence="3">Uncharacterized protein</fullName>
    </submittedName>
</protein>
<dbReference type="WBParaSite" id="nRc.2.0.1.t25311-RA">
    <property type="protein sequence ID" value="nRc.2.0.1.t25311-RA"/>
    <property type="gene ID" value="nRc.2.0.1.g25311"/>
</dbReference>
<evidence type="ECO:0000256" key="1">
    <source>
        <dbReference type="SAM" id="MobiDB-lite"/>
    </source>
</evidence>
<feature type="region of interest" description="Disordered" evidence="1">
    <location>
        <begin position="1"/>
        <end position="39"/>
    </location>
</feature>
<dbReference type="AlphaFoldDB" id="A0A915JFN9"/>